<gene>
    <name evidence="2" type="ORF">CERZMDRAFT_102094</name>
</gene>
<keyword evidence="3" id="KW-1185">Reference proteome</keyword>
<accession>A0A6A6F276</accession>
<evidence type="ECO:0000313" key="3">
    <source>
        <dbReference type="Proteomes" id="UP000799539"/>
    </source>
</evidence>
<dbReference type="EMBL" id="ML992700">
    <property type="protein sequence ID" value="KAF2207826.1"/>
    <property type="molecule type" value="Genomic_DNA"/>
</dbReference>
<evidence type="ECO:0000313" key="2">
    <source>
        <dbReference type="EMBL" id="KAF2207826.1"/>
    </source>
</evidence>
<organism evidence="2 3">
    <name type="scientific">Cercospora zeae-maydis SCOH1-5</name>
    <dbReference type="NCBI Taxonomy" id="717836"/>
    <lineage>
        <taxon>Eukaryota</taxon>
        <taxon>Fungi</taxon>
        <taxon>Dikarya</taxon>
        <taxon>Ascomycota</taxon>
        <taxon>Pezizomycotina</taxon>
        <taxon>Dothideomycetes</taxon>
        <taxon>Dothideomycetidae</taxon>
        <taxon>Mycosphaerellales</taxon>
        <taxon>Mycosphaerellaceae</taxon>
        <taxon>Cercospora</taxon>
    </lineage>
</organism>
<dbReference type="AlphaFoldDB" id="A0A6A6F276"/>
<evidence type="ECO:0000256" key="1">
    <source>
        <dbReference type="SAM" id="MobiDB-lite"/>
    </source>
</evidence>
<dbReference type="Proteomes" id="UP000799539">
    <property type="component" value="Unassembled WGS sequence"/>
</dbReference>
<sequence length="198" mass="21376">MARAVQVTVSNSSAINLTGGNIYCRVIWHRACLRGVGTFARAKEGNFSGDGSCLSLNPIADIASFIGSTAGVDAQNPTTQLRQDMSQMHAEILMLQQQVHLLQQRANVLRYGKHSVVQEARTAKLKTLIYLACDQTNMLRMCQVLLRPVNPPAMQSGTSNSSHNDLNHINGDEIMVEGHGTNLSKPHGADSGYSSNGS</sequence>
<reference evidence="2" key="1">
    <citation type="journal article" date="2020" name="Stud. Mycol.">
        <title>101 Dothideomycetes genomes: a test case for predicting lifestyles and emergence of pathogens.</title>
        <authorList>
            <person name="Haridas S."/>
            <person name="Albert R."/>
            <person name="Binder M."/>
            <person name="Bloem J."/>
            <person name="Labutti K."/>
            <person name="Salamov A."/>
            <person name="Andreopoulos B."/>
            <person name="Baker S."/>
            <person name="Barry K."/>
            <person name="Bills G."/>
            <person name="Bluhm B."/>
            <person name="Cannon C."/>
            <person name="Castanera R."/>
            <person name="Culley D."/>
            <person name="Daum C."/>
            <person name="Ezra D."/>
            <person name="Gonzalez J."/>
            <person name="Henrissat B."/>
            <person name="Kuo A."/>
            <person name="Liang C."/>
            <person name="Lipzen A."/>
            <person name="Lutzoni F."/>
            <person name="Magnuson J."/>
            <person name="Mondo S."/>
            <person name="Nolan M."/>
            <person name="Ohm R."/>
            <person name="Pangilinan J."/>
            <person name="Park H.-J."/>
            <person name="Ramirez L."/>
            <person name="Alfaro M."/>
            <person name="Sun H."/>
            <person name="Tritt A."/>
            <person name="Yoshinaga Y."/>
            <person name="Zwiers L.-H."/>
            <person name="Turgeon B."/>
            <person name="Goodwin S."/>
            <person name="Spatafora J."/>
            <person name="Crous P."/>
            <person name="Grigoriev I."/>
        </authorList>
    </citation>
    <scope>NUCLEOTIDE SEQUENCE</scope>
    <source>
        <strain evidence="2">SCOH1-5</strain>
    </source>
</reference>
<protein>
    <submittedName>
        <fullName evidence="2">Uncharacterized protein</fullName>
    </submittedName>
</protein>
<feature type="region of interest" description="Disordered" evidence="1">
    <location>
        <begin position="177"/>
        <end position="198"/>
    </location>
</feature>
<name>A0A6A6F276_9PEZI</name>
<proteinExistence type="predicted"/>